<organism evidence="9 10">
    <name type="scientific">Aquabacter spiritensis</name>
    <dbReference type="NCBI Taxonomy" id="933073"/>
    <lineage>
        <taxon>Bacteria</taxon>
        <taxon>Pseudomonadati</taxon>
        <taxon>Pseudomonadota</taxon>
        <taxon>Alphaproteobacteria</taxon>
        <taxon>Hyphomicrobiales</taxon>
        <taxon>Xanthobacteraceae</taxon>
        <taxon>Aquabacter</taxon>
    </lineage>
</organism>
<dbReference type="PANTHER" id="PTHR30151:SF0">
    <property type="entry name" value="ABC TRANSPORTER PERMEASE PROTEIN MJ0413-RELATED"/>
    <property type="match status" value="1"/>
</dbReference>
<keyword evidence="2 7" id="KW-0813">Transport</keyword>
<feature type="domain" description="ABC transmembrane type-1" evidence="8">
    <location>
        <begin position="68"/>
        <end position="248"/>
    </location>
</feature>
<dbReference type="PROSITE" id="PS50928">
    <property type="entry name" value="ABC_TM1"/>
    <property type="match status" value="1"/>
</dbReference>
<evidence type="ECO:0000256" key="2">
    <source>
        <dbReference type="ARBA" id="ARBA00022448"/>
    </source>
</evidence>
<comment type="similarity">
    <text evidence="7">Belongs to the binding-protein-dependent transport system permease family.</text>
</comment>
<protein>
    <submittedName>
        <fullName evidence="9">NitT/TauT family transport system permease protein</fullName>
    </submittedName>
</protein>
<dbReference type="Proteomes" id="UP000294664">
    <property type="component" value="Unassembled WGS sequence"/>
</dbReference>
<dbReference type="InterPro" id="IPR000515">
    <property type="entry name" value="MetI-like"/>
</dbReference>
<dbReference type="CDD" id="cd06261">
    <property type="entry name" value="TM_PBP2"/>
    <property type="match status" value="1"/>
</dbReference>
<gene>
    <name evidence="9" type="ORF">EDC64_107201</name>
</gene>
<evidence type="ECO:0000256" key="1">
    <source>
        <dbReference type="ARBA" id="ARBA00004651"/>
    </source>
</evidence>
<keyword evidence="4 7" id="KW-0812">Transmembrane</keyword>
<dbReference type="EMBL" id="SMAI01000007">
    <property type="protein sequence ID" value="TCT04383.1"/>
    <property type="molecule type" value="Genomic_DNA"/>
</dbReference>
<evidence type="ECO:0000259" key="8">
    <source>
        <dbReference type="PROSITE" id="PS50928"/>
    </source>
</evidence>
<dbReference type="RefSeq" id="WP_132031982.1">
    <property type="nucleotide sequence ID" value="NZ_SMAI01000007.1"/>
</dbReference>
<evidence type="ECO:0000256" key="3">
    <source>
        <dbReference type="ARBA" id="ARBA00022475"/>
    </source>
</evidence>
<evidence type="ECO:0000256" key="5">
    <source>
        <dbReference type="ARBA" id="ARBA00022989"/>
    </source>
</evidence>
<reference evidence="9 10" key="1">
    <citation type="submission" date="2019-03" db="EMBL/GenBank/DDBJ databases">
        <title>Genomic Encyclopedia of Type Strains, Phase IV (KMG-IV): sequencing the most valuable type-strain genomes for metagenomic binning, comparative biology and taxonomic classification.</title>
        <authorList>
            <person name="Goeker M."/>
        </authorList>
    </citation>
    <scope>NUCLEOTIDE SEQUENCE [LARGE SCALE GENOMIC DNA]</scope>
    <source>
        <strain evidence="9 10">DSM 9035</strain>
    </source>
</reference>
<keyword evidence="3" id="KW-1003">Cell membrane</keyword>
<feature type="transmembrane region" description="Helical" evidence="7">
    <location>
        <begin position="72"/>
        <end position="94"/>
    </location>
</feature>
<evidence type="ECO:0000313" key="10">
    <source>
        <dbReference type="Proteomes" id="UP000294664"/>
    </source>
</evidence>
<evidence type="ECO:0000256" key="7">
    <source>
        <dbReference type="RuleBase" id="RU363032"/>
    </source>
</evidence>
<feature type="transmembrane region" description="Helical" evidence="7">
    <location>
        <begin position="134"/>
        <end position="153"/>
    </location>
</feature>
<evidence type="ECO:0000256" key="4">
    <source>
        <dbReference type="ARBA" id="ARBA00022692"/>
    </source>
</evidence>
<keyword evidence="10" id="KW-1185">Reference proteome</keyword>
<comment type="subcellular location">
    <subcellularLocation>
        <location evidence="1 7">Cell membrane</location>
        <topology evidence="1 7">Multi-pass membrane protein</topology>
    </subcellularLocation>
</comment>
<feature type="transmembrane region" description="Helical" evidence="7">
    <location>
        <begin position="201"/>
        <end position="219"/>
    </location>
</feature>
<proteinExistence type="inferred from homology"/>
<dbReference type="Gene3D" id="1.10.3720.10">
    <property type="entry name" value="MetI-like"/>
    <property type="match status" value="1"/>
</dbReference>
<dbReference type="GO" id="GO:0005886">
    <property type="term" value="C:plasma membrane"/>
    <property type="evidence" value="ECO:0007669"/>
    <property type="project" value="UniProtKB-SubCell"/>
</dbReference>
<dbReference type="OrthoDB" id="8443696at2"/>
<feature type="transmembrane region" description="Helical" evidence="7">
    <location>
        <begin position="231"/>
        <end position="249"/>
    </location>
</feature>
<accession>A0A4R3LV04</accession>
<evidence type="ECO:0000256" key="6">
    <source>
        <dbReference type="ARBA" id="ARBA00023136"/>
    </source>
</evidence>
<evidence type="ECO:0000313" key="9">
    <source>
        <dbReference type="EMBL" id="TCT04383.1"/>
    </source>
</evidence>
<dbReference type="InterPro" id="IPR035906">
    <property type="entry name" value="MetI-like_sf"/>
</dbReference>
<feature type="transmembrane region" description="Helical" evidence="7">
    <location>
        <begin position="106"/>
        <end position="128"/>
    </location>
</feature>
<keyword evidence="6 7" id="KW-0472">Membrane</keyword>
<dbReference type="SUPFAM" id="SSF161098">
    <property type="entry name" value="MetI-like"/>
    <property type="match status" value="1"/>
</dbReference>
<comment type="caution">
    <text evidence="9">The sequence shown here is derived from an EMBL/GenBank/DDBJ whole genome shotgun (WGS) entry which is preliminary data.</text>
</comment>
<dbReference type="GO" id="GO:0055085">
    <property type="term" value="P:transmembrane transport"/>
    <property type="evidence" value="ECO:0007669"/>
    <property type="project" value="InterPro"/>
</dbReference>
<dbReference type="AlphaFoldDB" id="A0A4R3LV04"/>
<name>A0A4R3LV04_9HYPH</name>
<dbReference type="Pfam" id="PF00528">
    <property type="entry name" value="BPD_transp_1"/>
    <property type="match status" value="1"/>
</dbReference>
<dbReference type="PANTHER" id="PTHR30151">
    <property type="entry name" value="ALKANE SULFONATE ABC TRANSPORTER-RELATED, MEMBRANE SUBUNIT"/>
    <property type="match status" value="1"/>
</dbReference>
<keyword evidence="5 7" id="KW-1133">Transmembrane helix</keyword>
<sequence>MTDVAVPPPRKPAKGVPLVIQRIALAGGFLLLWQIAASGVPSYVFPRPAATWAAIEHLFTTGVVWGHLGATLYRIVVGFLLAAAIGVPIGLLLGSSRRLGTFFSPVLPVMNSVSSAIWSLMAVVWFGLSDATPIFVVLTTGLPLIITNVWQGTKNVNADWLELASSVHMPKHKVLAKVYLPAVLPDFFSGARLAFGFGSRVSLVAEALGSSYGVGFMIVRAADLLQMSHVIAWSVILIATIALIESVVIRPAERHLFRWRKEAGL</sequence>
<feature type="transmembrane region" description="Helical" evidence="7">
    <location>
        <begin position="20"/>
        <end position="37"/>
    </location>
</feature>